<feature type="domain" description="SAM" evidence="9">
    <location>
        <begin position="295"/>
        <end position="361"/>
    </location>
</feature>
<organism evidence="10 11">
    <name type="scientific">Paramormyrops kingsleyae</name>
    <dbReference type="NCBI Taxonomy" id="1676925"/>
    <lineage>
        <taxon>Eukaryota</taxon>
        <taxon>Metazoa</taxon>
        <taxon>Chordata</taxon>
        <taxon>Craniata</taxon>
        <taxon>Vertebrata</taxon>
        <taxon>Euteleostomi</taxon>
        <taxon>Actinopterygii</taxon>
        <taxon>Neopterygii</taxon>
        <taxon>Teleostei</taxon>
        <taxon>Osteoglossocephala</taxon>
        <taxon>Osteoglossomorpha</taxon>
        <taxon>Osteoglossiformes</taxon>
        <taxon>Mormyridae</taxon>
        <taxon>Paramormyrops</taxon>
    </lineage>
</organism>
<dbReference type="GO" id="GO:0005524">
    <property type="term" value="F:ATP binding"/>
    <property type="evidence" value="ECO:0007669"/>
    <property type="project" value="UniProtKB-KW"/>
</dbReference>
<dbReference type="FunFam" id="3.30.200.20:FF:000220">
    <property type="entry name" value="mitogen-activated protein kinase kinase kinase 20 isoform X1"/>
    <property type="match status" value="1"/>
</dbReference>
<dbReference type="Pfam" id="PF07714">
    <property type="entry name" value="PK_Tyr_Ser-Thr"/>
    <property type="match status" value="1"/>
</dbReference>
<protein>
    <submittedName>
        <fullName evidence="10">Mitogen-activated protein kinase kinase kinase 20</fullName>
    </submittedName>
</protein>
<keyword evidence="11" id="KW-1185">Reference proteome</keyword>
<dbReference type="GO" id="GO:0005737">
    <property type="term" value="C:cytoplasm"/>
    <property type="evidence" value="ECO:0007669"/>
    <property type="project" value="TreeGrafter"/>
</dbReference>
<dbReference type="Ensembl" id="ENSPKIT00000000765.1">
    <property type="protein sequence ID" value="ENSPKIP00000020152.1"/>
    <property type="gene ID" value="ENSPKIG00000004982.1"/>
</dbReference>
<evidence type="ECO:0000256" key="5">
    <source>
        <dbReference type="ARBA" id="ARBA00022840"/>
    </source>
</evidence>
<keyword evidence="5" id="KW-0067">ATP-binding</keyword>
<dbReference type="Proteomes" id="UP000261540">
    <property type="component" value="Unplaced"/>
</dbReference>
<feature type="compositionally biased region" description="Polar residues" evidence="7">
    <location>
        <begin position="563"/>
        <end position="586"/>
    </location>
</feature>
<dbReference type="InterPro" id="IPR013761">
    <property type="entry name" value="SAM/pointed_sf"/>
</dbReference>
<dbReference type="SUPFAM" id="SSF56112">
    <property type="entry name" value="Protein kinase-like (PK-like)"/>
    <property type="match status" value="1"/>
</dbReference>
<dbReference type="PANTHER" id="PTHR44329">
    <property type="entry name" value="SERINE/THREONINE-PROTEIN KINASE TNNI3K-RELATED"/>
    <property type="match status" value="1"/>
</dbReference>
<feature type="compositionally biased region" description="Basic and acidic residues" evidence="7">
    <location>
        <begin position="709"/>
        <end position="723"/>
    </location>
</feature>
<dbReference type="GO" id="GO:0004709">
    <property type="term" value="F:MAP kinase kinase kinase activity"/>
    <property type="evidence" value="ECO:0007669"/>
    <property type="project" value="TreeGrafter"/>
</dbReference>
<dbReference type="Gene3D" id="1.10.510.10">
    <property type="entry name" value="Transferase(Phosphotransferase) domain 1"/>
    <property type="match status" value="1"/>
</dbReference>
<evidence type="ECO:0000256" key="6">
    <source>
        <dbReference type="SAM" id="Coils"/>
    </source>
</evidence>
<evidence type="ECO:0000313" key="11">
    <source>
        <dbReference type="Proteomes" id="UP000261540"/>
    </source>
</evidence>
<dbReference type="Gene3D" id="1.10.150.50">
    <property type="entry name" value="Transcription Factor, Ets-1"/>
    <property type="match status" value="1"/>
</dbReference>
<keyword evidence="6" id="KW-0175">Coiled coil</keyword>
<dbReference type="PANTHER" id="PTHR44329:SF288">
    <property type="entry name" value="MITOGEN-ACTIVATED PROTEIN KINASE KINASE KINASE 20"/>
    <property type="match status" value="1"/>
</dbReference>
<reference evidence="10" key="1">
    <citation type="submission" date="2025-08" db="UniProtKB">
        <authorList>
            <consortium name="Ensembl"/>
        </authorList>
    </citation>
    <scope>IDENTIFICATION</scope>
</reference>
<evidence type="ECO:0000256" key="7">
    <source>
        <dbReference type="SAM" id="MobiDB-lite"/>
    </source>
</evidence>
<dbReference type="Pfam" id="PF07647">
    <property type="entry name" value="SAM_2"/>
    <property type="match status" value="1"/>
</dbReference>
<feature type="compositionally biased region" description="Basic residues" evidence="7">
    <location>
        <begin position="724"/>
        <end position="739"/>
    </location>
</feature>
<evidence type="ECO:0000256" key="4">
    <source>
        <dbReference type="ARBA" id="ARBA00022777"/>
    </source>
</evidence>
<keyword evidence="3" id="KW-0547">Nucleotide-binding</keyword>
<dbReference type="Gene3D" id="3.30.200.20">
    <property type="entry name" value="Phosphorylase Kinase, domain 1"/>
    <property type="match status" value="1"/>
</dbReference>
<evidence type="ECO:0000256" key="1">
    <source>
        <dbReference type="ARBA" id="ARBA00022527"/>
    </source>
</evidence>
<evidence type="ECO:0000256" key="2">
    <source>
        <dbReference type="ARBA" id="ARBA00022679"/>
    </source>
</evidence>
<dbReference type="PROSITE" id="PS50105">
    <property type="entry name" value="SAM_DOMAIN"/>
    <property type="match status" value="1"/>
</dbReference>
<evidence type="ECO:0000313" key="10">
    <source>
        <dbReference type="Ensembl" id="ENSPKIP00000020152.1"/>
    </source>
</evidence>
<feature type="coiled-coil region" evidence="6">
    <location>
        <begin position="240"/>
        <end position="288"/>
    </location>
</feature>
<feature type="region of interest" description="Disordered" evidence="7">
    <location>
        <begin position="560"/>
        <end position="739"/>
    </location>
</feature>
<dbReference type="InterPro" id="IPR000719">
    <property type="entry name" value="Prot_kinase_dom"/>
</dbReference>
<evidence type="ECO:0000259" key="9">
    <source>
        <dbReference type="PROSITE" id="PS50105"/>
    </source>
</evidence>
<dbReference type="PROSITE" id="PS50011">
    <property type="entry name" value="PROTEIN_KINASE_DOM"/>
    <property type="match status" value="1"/>
</dbReference>
<reference evidence="10" key="2">
    <citation type="submission" date="2025-09" db="UniProtKB">
        <authorList>
            <consortium name="Ensembl"/>
        </authorList>
    </citation>
    <scope>IDENTIFICATION</scope>
</reference>
<feature type="compositionally biased region" description="Low complexity" evidence="7">
    <location>
        <begin position="595"/>
        <end position="605"/>
    </location>
</feature>
<dbReference type="InterPro" id="IPR051681">
    <property type="entry name" value="Ser/Thr_Kinases-Pseudokinases"/>
</dbReference>
<sequence length="739" mass="84095">MSAGGVSFVQIRFNDIIFYENCGGGSFGSVYRARWMSQDREVAVKKLLKVDNEVEILSVLSHRNIIQFYGAIQEAPNYAIVTEYASRGSLYEYLSSIESEQMDIRQIMTWAMEIAKGMHYLHSEAPIKICDFGASKFHSHTTHMSLVGTFPWMAPEVIQSLPVSETCDAYSYGVVLWEMLTREVPFKGLEGLQVAWLVVEKNEVRSYGRFSVFKHILSTLEFMSNDSQLPEQCNSFLQNKAEWRCEIEATLERLKKLERDLSTKEQELKEREHRLKIWERKLTEQSSEPLLPSLDIHAWTEEHVVHNSVGDVQLYADLFKSNHITGRRLLLLTEADMKDIGIRSKGHIIHLKSEIEKLTNDYLAIFHFPPLMKDEEEEEYEEKVINLELVFGYHWKPGSGPQDCKWKMYVELDGDEVAIAYIKDVTFNVNRPETDVVKMTKPPFVMDKWIVGLEENQVVEYVVNYENDVRSPRNTRHNHSMRWMPSSGQDVIRKVELLIETKENFSSAEWMYHLRKKHMENQAVQQARSRPPPSSTGTETLHHFLTLCENQASYAAAVKRSPTRSLLSPYTDSRTVSPTLGISSKLASMPLGSKGSSPSSTTSESTSERGRPSSASPMHSYRKNSYSSCMPVAPQGGARENTRGRCSVSGPRHTDRPGRDSHHRGQPRISSSSAGAENPPRLIPGMYTVTDRCSTEPEEAKANDGGWTKVERQKKPPKQDHRQARGRGRRGGRGGRGRS</sequence>
<dbReference type="InterPro" id="IPR001245">
    <property type="entry name" value="Ser-Thr/Tyr_kinase_cat_dom"/>
</dbReference>
<proteinExistence type="predicted"/>
<feature type="compositionally biased region" description="Basic and acidic residues" evidence="7">
    <location>
        <begin position="693"/>
        <end position="702"/>
    </location>
</feature>
<dbReference type="InterPro" id="IPR011009">
    <property type="entry name" value="Kinase-like_dom_sf"/>
</dbReference>
<keyword evidence="1" id="KW-0723">Serine/threonine-protein kinase</keyword>
<dbReference type="SMART" id="SM00454">
    <property type="entry name" value="SAM"/>
    <property type="match status" value="1"/>
</dbReference>
<accession>A0A3B3RNK8</accession>
<feature type="domain" description="Protein kinase" evidence="8">
    <location>
        <begin position="16"/>
        <end position="257"/>
    </location>
</feature>
<dbReference type="GeneTree" id="ENSGT00940000161352"/>
<evidence type="ECO:0000259" key="8">
    <source>
        <dbReference type="PROSITE" id="PS50011"/>
    </source>
</evidence>
<dbReference type="SUPFAM" id="SSF47769">
    <property type="entry name" value="SAM/Pointed domain"/>
    <property type="match status" value="1"/>
</dbReference>
<evidence type="ECO:0000256" key="3">
    <source>
        <dbReference type="ARBA" id="ARBA00022741"/>
    </source>
</evidence>
<keyword evidence="2" id="KW-0808">Transferase</keyword>
<dbReference type="InterPro" id="IPR001660">
    <property type="entry name" value="SAM"/>
</dbReference>
<name>A0A3B3RNK8_9TELE</name>
<keyword evidence="4" id="KW-0418">Kinase</keyword>
<dbReference type="AlphaFoldDB" id="A0A3B3RNK8"/>